<comment type="caution">
    <text evidence="1">The sequence shown here is derived from an EMBL/GenBank/DDBJ whole genome shotgun (WGS) entry which is preliminary data.</text>
</comment>
<dbReference type="Proteomes" id="UP001140066">
    <property type="component" value="Unassembled WGS sequence"/>
</dbReference>
<proteinExistence type="predicted"/>
<name>A0ACC1KAJ0_9FUNG</name>
<feature type="non-terminal residue" evidence="1">
    <location>
        <position position="620"/>
    </location>
</feature>
<evidence type="ECO:0000313" key="1">
    <source>
        <dbReference type="EMBL" id="KAJ2779777.1"/>
    </source>
</evidence>
<sequence>MTLGDATVVFFTGPVFSALFASWMLGEPYGLFDRVASVVCLLGVAMVVRPQGQMGWGAVSALVGAMSGALAYCVVRKVGTGVHPMVHVVYFGALSFVGSAVMMFLVQEPRMPVAMSEWALMLALGGFAFVGQALLNRGLQLAPTGPATLMRNLDVVFAFILGITLFDEIPSWMAVLGALTIIACTVAMGLHKHAQLVSLAYSTLVTPIHNYLLSTETGSRVHTAYNAHLVPFYEKHAVPVVDAAHSFVLDTAKPALCKATKPACDAVLRVVEPHREKVAAAYGRYLEPVVEVTGGAVGKVVNGWVLPVVNKVQVWVVPKVGSAVSDYLVPFFRDTVMPRWNEQVKPALCRYSKIVVQYTRSEILPAIADGAGRAYAVSRDFAVAHVVPHAKRATVHTYVFLKKHVLPPISRLYEQNLKEYVDRVVPWEQVQSVGGGVWVFVKGFVEEFYFMCYTIATGDEHPLVVARMKVVERVEVKAEDVGQIQGLARKVSGSARQWIQAARGWLGEAKNSYESRVRATVDSQKSQATEVVAKVKSTVSTPAAATPAFAKTIMSTPAAATPAVVPTVSTPAASTAAAAETTVSTPAVAEMQPTEPLPTEKDAPVIAAEEVVKSPDAHVA</sequence>
<organism evidence="1 2">
    <name type="scientific">Coemansia linderi</name>
    <dbReference type="NCBI Taxonomy" id="2663919"/>
    <lineage>
        <taxon>Eukaryota</taxon>
        <taxon>Fungi</taxon>
        <taxon>Fungi incertae sedis</taxon>
        <taxon>Zoopagomycota</taxon>
        <taxon>Kickxellomycotina</taxon>
        <taxon>Kickxellomycetes</taxon>
        <taxon>Kickxellales</taxon>
        <taxon>Kickxellaceae</taxon>
        <taxon>Coemansia</taxon>
    </lineage>
</organism>
<gene>
    <name evidence="1" type="ORF">GGI18_003893</name>
</gene>
<reference evidence="1" key="1">
    <citation type="submission" date="2022-07" db="EMBL/GenBank/DDBJ databases">
        <title>Phylogenomic reconstructions and comparative analyses of Kickxellomycotina fungi.</title>
        <authorList>
            <person name="Reynolds N.K."/>
            <person name="Stajich J.E."/>
            <person name="Barry K."/>
            <person name="Grigoriev I.V."/>
            <person name="Crous P."/>
            <person name="Smith M.E."/>
        </authorList>
    </citation>
    <scope>NUCLEOTIDE SEQUENCE</scope>
    <source>
        <strain evidence="1">BCRC 34191</strain>
    </source>
</reference>
<keyword evidence="2" id="KW-1185">Reference proteome</keyword>
<evidence type="ECO:0000313" key="2">
    <source>
        <dbReference type="Proteomes" id="UP001140066"/>
    </source>
</evidence>
<dbReference type="EMBL" id="JANBUK010001545">
    <property type="protein sequence ID" value="KAJ2779777.1"/>
    <property type="molecule type" value="Genomic_DNA"/>
</dbReference>
<protein>
    <submittedName>
        <fullName evidence="1">Uncharacterized protein</fullName>
    </submittedName>
</protein>
<accession>A0ACC1KAJ0</accession>